<feature type="compositionally biased region" description="Acidic residues" evidence="16">
    <location>
        <begin position="6606"/>
        <end position="6618"/>
    </location>
</feature>
<dbReference type="SMART" id="SM00150">
    <property type="entry name" value="SPEC"/>
    <property type="match status" value="14"/>
</dbReference>
<dbReference type="SMART" id="SM00033">
    <property type="entry name" value="CH"/>
    <property type="match status" value="2"/>
</dbReference>
<dbReference type="Pfam" id="PF25034">
    <property type="entry name" value="Spectrin_SYNE1"/>
    <property type="match status" value="2"/>
</dbReference>
<dbReference type="SUPFAM" id="SSF46966">
    <property type="entry name" value="Spectrin repeat"/>
    <property type="match status" value="19"/>
</dbReference>
<feature type="region of interest" description="Disordered" evidence="16">
    <location>
        <begin position="2652"/>
        <end position="2675"/>
    </location>
</feature>
<dbReference type="FunFam" id="1.20.58.60:FF:000126">
    <property type="entry name" value="Spectrin repeat containing, nuclear envelope 1a"/>
    <property type="match status" value="1"/>
</dbReference>
<dbReference type="GO" id="GO:0003779">
    <property type="term" value="F:actin binding"/>
    <property type="evidence" value="ECO:0007669"/>
    <property type="project" value="UniProtKB-KW"/>
</dbReference>
<feature type="region of interest" description="Disordered" evidence="16">
    <location>
        <begin position="2099"/>
        <end position="2154"/>
    </location>
</feature>
<keyword evidence="4" id="KW-0597">Phosphoprotein</keyword>
<feature type="region of interest" description="Disordered" evidence="16">
    <location>
        <begin position="6714"/>
        <end position="6739"/>
    </location>
</feature>
<evidence type="ECO:0000313" key="19">
    <source>
        <dbReference type="EMBL" id="CAH2328694.1"/>
    </source>
</evidence>
<feature type="coiled-coil region" evidence="15">
    <location>
        <begin position="1199"/>
        <end position="1226"/>
    </location>
</feature>
<feature type="compositionally biased region" description="Low complexity" evidence="16">
    <location>
        <begin position="2336"/>
        <end position="2356"/>
    </location>
</feature>
<keyword evidence="10" id="KW-0009">Actin-binding</keyword>
<keyword evidence="8 15" id="KW-0175">Coiled coil</keyword>
<dbReference type="InterPro" id="IPR002017">
    <property type="entry name" value="Spectrin_repeat"/>
</dbReference>
<dbReference type="InterPro" id="IPR036872">
    <property type="entry name" value="CH_dom_sf"/>
</dbReference>
<dbReference type="PROSITE" id="PS51049">
    <property type="entry name" value="KASH"/>
    <property type="match status" value="1"/>
</dbReference>
<feature type="coiled-coil region" evidence="15">
    <location>
        <begin position="869"/>
        <end position="896"/>
    </location>
</feature>
<evidence type="ECO:0000256" key="3">
    <source>
        <dbReference type="ARBA" id="ARBA00022490"/>
    </source>
</evidence>
<keyword evidence="11" id="KW-0206">Cytoskeleton</keyword>
<feature type="coiled-coil region" evidence="15">
    <location>
        <begin position="2869"/>
        <end position="2910"/>
    </location>
</feature>
<evidence type="ECO:0000256" key="12">
    <source>
        <dbReference type="ARBA" id="ARBA00023242"/>
    </source>
</evidence>
<dbReference type="PROSITE" id="PS00019">
    <property type="entry name" value="ACTININ_1"/>
    <property type="match status" value="1"/>
</dbReference>
<evidence type="ECO:0000256" key="8">
    <source>
        <dbReference type="ARBA" id="ARBA00023054"/>
    </source>
</evidence>
<feature type="coiled-coil region" evidence="15">
    <location>
        <begin position="2258"/>
        <end position="2285"/>
    </location>
</feature>
<evidence type="ECO:0000256" key="4">
    <source>
        <dbReference type="ARBA" id="ARBA00022553"/>
    </source>
</evidence>
<dbReference type="Pfam" id="PF25035">
    <property type="entry name" value="SYNE1"/>
    <property type="match status" value="1"/>
</dbReference>
<feature type="domain" description="Calponin-homology (CH)" evidence="17">
    <location>
        <begin position="175"/>
        <end position="280"/>
    </location>
</feature>
<dbReference type="FunFam" id="1.20.58.60:FF:000115">
    <property type="entry name" value="nesprin-2 isoform X2"/>
    <property type="match status" value="1"/>
</dbReference>
<protein>
    <submittedName>
        <fullName evidence="19">Nesprin-2 isoform X1</fullName>
    </submittedName>
</protein>
<evidence type="ECO:0000256" key="9">
    <source>
        <dbReference type="ARBA" id="ARBA00023136"/>
    </source>
</evidence>
<keyword evidence="20" id="KW-1185">Reference proteome</keyword>
<dbReference type="Pfam" id="PF00307">
    <property type="entry name" value="CH"/>
    <property type="match status" value="2"/>
</dbReference>
<evidence type="ECO:0000256" key="11">
    <source>
        <dbReference type="ARBA" id="ARBA00023212"/>
    </source>
</evidence>
<evidence type="ECO:0000256" key="16">
    <source>
        <dbReference type="SAM" id="MobiDB-lite"/>
    </source>
</evidence>
<feature type="compositionally biased region" description="Basic and acidic residues" evidence="16">
    <location>
        <begin position="2656"/>
        <end position="2675"/>
    </location>
</feature>
<feature type="region of interest" description="Disordered" evidence="16">
    <location>
        <begin position="4475"/>
        <end position="4501"/>
    </location>
</feature>
<feature type="region of interest" description="Disordered" evidence="16">
    <location>
        <begin position="2317"/>
        <end position="2373"/>
    </location>
</feature>
<keyword evidence="5 14" id="KW-0812">Transmembrane</keyword>
<dbReference type="InterPro" id="IPR018159">
    <property type="entry name" value="Spectrin/alpha-actinin"/>
</dbReference>
<feature type="coiled-coil region" evidence="15">
    <location>
        <begin position="5667"/>
        <end position="5697"/>
    </location>
</feature>
<evidence type="ECO:0000256" key="2">
    <source>
        <dbReference type="ARBA" id="ARBA00008619"/>
    </source>
</evidence>
<dbReference type="Pfam" id="PF10541">
    <property type="entry name" value="KASH"/>
    <property type="match status" value="1"/>
</dbReference>
<evidence type="ECO:0000256" key="7">
    <source>
        <dbReference type="ARBA" id="ARBA00022989"/>
    </source>
</evidence>
<feature type="compositionally biased region" description="Basic residues" evidence="16">
    <location>
        <begin position="2110"/>
        <end position="2119"/>
    </location>
</feature>
<dbReference type="InterPro" id="IPR001715">
    <property type="entry name" value="CH_dom"/>
</dbReference>
<feature type="coiled-coil region" evidence="15">
    <location>
        <begin position="4165"/>
        <end position="4253"/>
    </location>
</feature>
<evidence type="ECO:0000259" key="18">
    <source>
        <dbReference type="PROSITE" id="PS51049"/>
    </source>
</evidence>
<feature type="compositionally biased region" description="Basic and acidic residues" evidence="16">
    <location>
        <begin position="6729"/>
        <end position="6739"/>
    </location>
</feature>
<dbReference type="InterPro" id="IPR012315">
    <property type="entry name" value="KASH"/>
</dbReference>
<keyword evidence="3" id="KW-0963">Cytoplasm</keyword>
<feature type="coiled-coil region" evidence="15">
    <location>
        <begin position="1628"/>
        <end position="1658"/>
    </location>
</feature>
<name>A0AAD1WZC2_PELCU</name>
<evidence type="ECO:0000256" key="1">
    <source>
        <dbReference type="ARBA" id="ARBA00004245"/>
    </source>
</evidence>
<dbReference type="EMBL" id="OW240924">
    <property type="protein sequence ID" value="CAH2328694.1"/>
    <property type="molecule type" value="Genomic_DNA"/>
</dbReference>
<feature type="region of interest" description="Disordered" evidence="16">
    <location>
        <begin position="6768"/>
        <end position="6791"/>
    </location>
</feature>
<dbReference type="FunFam" id="1.20.58.60:FF:000174">
    <property type="entry name" value="Spectrin repeat-containing, nuclear envelope 2"/>
    <property type="match status" value="1"/>
</dbReference>
<keyword evidence="12" id="KW-0539">Nucleus</keyword>
<comment type="similarity">
    <text evidence="2">Belongs to the nesprin family.</text>
</comment>
<feature type="domain" description="KASH" evidence="18">
    <location>
        <begin position="7093"/>
        <end position="7152"/>
    </location>
</feature>
<evidence type="ECO:0000256" key="13">
    <source>
        <dbReference type="ARBA" id="ARBA00046312"/>
    </source>
</evidence>
<feature type="compositionally biased region" description="Basic residues" evidence="16">
    <location>
        <begin position="2361"/>
        <end position="2372"/>
    </location>
</feature>
<feature type="coiled-coil region" evidence="15">
    <location>
        <begin position="3575"/>
        <end position="3623"/>
    </location>
</feature>
<comment type="subcellular location">
    <subcellularLocation>
        <location evidence="1">Cytoplasm</location>
        <location evidence="1">Cytoskeleton</location>
    </subcellularLocation>
    <subcellularLocation>
        <location evidence="13">Nucleus outer membrane</location>
        <topology evidence="13">Single-pass type IV membrane protein</topology>
    </subcellularLocation>
</comment>
<feature type="region of interest" description="Disordered" evidence="16">
    <location>
        <begin position="6600"/>
        <end position="6669"/>
    </location>
</feature>
<feature type="topological domain" description="Cytoplasmic" evidence="14">
    <location>
        <begin position="1"/>
        <end position="7101"/>
    </location>
</feature>
<evidence type="ECO:0000256" key="14">
    <source>
        <dbReference type="PROSITE-ProRule" id="PRU00385"/>
    </source>
</evidence>
<dbReference type="GO" id="GO:0005640">
    <property type="term" value="C:nuclear outer membrane"/>
    <property type="evidence" value="ECO:0007669"/>
    <property type="project" value="UniProtKB-SubCell"/>
</dbReference>
<dbReference type="Gene3D" id="1.20.58.60">
    <property type="match status" value="12"/>
</dbReference>
<evidence type="ECO:0000256" key="15">
    <source>
        <dbReference type="SAM" id="Coils"/>
    </source>
</evidence>
<proteinExistence type="inferred from homology"/>
<dbReference type="GO" id="GO:0005856">
    <property type="term" value="C:cytoskeleton"/>
    <property type="evidence" value="ECO:0007669"/>
    <property type="project" value="UniProtKB-SubCell"/>
</dbReference>
<feature type="coiled-coil region" evidence="15">
    <location>
        <begin position="1740"/>
        <end position="1767"/>
    </location>
</feature>
<dbReference type="PANTHER" id="PTHR14514:SF4">
    <property type="entry name" value="NESPRIN-2"/>
    <property type="match status" value="1"/>
</dbReference>
<evidence type="ECO:0000256" key="5">
    <source>
        <dbReference type="ARBA" id="ARBA00022692"/>
    </source>
</evidence>
<evidence type="ECO:0000313" key="20">
    <source>
        <dbReference type="Proteomes" id="UP001295444"/>
    </source>
</evidence>
<dbReference type="InterPro" id="IPR056887">
    <property type="entry name" value="SYNE1/2_dom"/>
</dbReference>
<accession>A0AAD1WZC2</accession>
<evidence type="ECO:0000256" key="10">
    <source>
        <dbReference type="ARBA" id="ARBA00023203"/>
    </source>
</evidence>
<dbReference type="PROSITE" id="PS50021">
    <property type="entry name" value="CH"/>
    <property type="match status" value="2"/>
</dbReference>
<dbReference type="CDD" id="cd00176">
    <property type="entry name" value="SPEC"/>
    <property type="match status" value="3"/>
</dbReference>
<organism evidence="19 20">
    <name type="scientific">Pelobates cultripes</name>
    <name type="common">Western spadefoot toad</name>
    <dbReference type="NCBI Taxonomy" id="61616"/>
    <lineage>
        <taxon>Eukaryota</taxon>
        <taxon>Metazoa</taxon>
        <taxon>Chordata</taxon>
        <taxon>Craniata</taxon>
        <taxon>Vertebrata</taxon>
        <taxon>Euteleostomi</taxon>
        <taxon>Amphibia</taxon>
        <taxon>Batrachia</taxon>
        <taxon>Anura</taxon>
        <taxon>Pelobatoidea</taxon>
        <taxon>Pelobatidae</taxon>
        <taxon>Pelobates</taxon>
    </lineage>
</organism>
<feature type="coiled-coil region" evidence="15">
    <location>
        <begin position="4544"/>
        <end position="4606"/>
    </location>
</feature>
<dbReference type="SUPFAM" id="SSF47576">
    <property type="entry name" value="Calponin-homology domain, CH-domain"/>
    <property type="match status" value="1"/>
</dbReference>
<dbReference type="FunFam" id="1.10.418.10:FF:000050">
    <property type="entry name" value="nesprin-2 isoform X2"/>
    <property type="match status" value="1"/>
</dbReference>
<dbReference type="FunFam" id="1.20.58.60:FF:000112">
    <property type="entry name" value="nesprin-1 isoform X4"/>
    <property type="match status" value="1"/>
</dbReference>
<keyword evidence="9 14" id="KW-0472">Membrane</keyword>
<dbReference type="Proteomes" id="UP001295444">
    <property type="component" value="Chromosome 13"/>
</dbReference>
<sequence length="7152" mass="820947">MSSDSGTSLPEGEEKQILDVDELHYLLQAKQEGTQKKTFTNWINSQLSKRPQPSVITNLFKDLENGHVLLDLLEVLSGEELKREKGRNVFQSRSNIETVLTFLEKQSIKLINIHVEDIITGKPSIVLGLIWKIILHFHIEGLAEALSNAEEESENAASPTASPPTKKSAKSLWKMSAKKALLQWANEKCAQQGSIGVKDFKSSWKNGLAFLAIIHSLRPDSVDMEKIKDRTDEENLREAFRIAEEELQIPRLLEPEDVNVPDPDEKSIMTYVAQFLHYSKPATEPKKDISIKVKKAVEWLDLENQTLKELFDEMKSKSYAKKYHEILLYMKKFNDQKRVFLADLSMKSLPDAEEQLIKQSLQSITSQIADWKRDLDRSLPPPLDTIETWLTDVESLMSQNLPECDTHYNTVSLLENVSASYKDLVSRASDYLEKIKSFKTLDVNGEILVPSDKMEEMKARTLKITMTNFYSLIDYRCSGHYVLALLEDAKPRLKMWTAKYKTQESVEALLADWNDFMEKNEFMFCLETAFKKFRELRDQLAASEEYSSDNEVFTEYETIELKYKGFQILAQQAKSNMENVQTSWTHFENNITLITFWLDEQQRIPLAKVPKEIMSKWESVLASLNKDGNFLMEKTTEKMASKLSSKLKSVNSRWAKYLKIYKAQKETVTDGKAPVDSSEEDQALKNLGSFSLAAEEHLSEVDIKTNFESSKSKLEAYITAATGLLGQRLTPDEFISQYEKTLGGFSDESLDTFLKFADQMKNISGPNEKSTVDSVSADIRSRWKIIHTEIETYIFQLKMHVEKKKFDDLFCKLEKQINKEKECNNVREMEELTRNHEILFSEDGCRGQLNGCVQAMKVLCDTRQAQKDYTEAIASVAEYAKNKAQLEKRAEDVYSKLLSRQDQLQVPKKHVSLTALENGEKTDILCSNGTLSSQEISEADRQDHHNGRVTYEHNTANGSSTLEIMAKRYNEEKSHLEHLLQSTRERFTIESPQEAQDLTELQRRLHQLQTLQDQANSYWTLFESTSQALENLVNVIERIKLLKKRNIIHSDKRAIDEEIANRMQSLAISINILLPIQQDVALLHEVNKLPPNQEMDKFTLSNISMAYRELKHARTSVEDHIQQCENLESENVDPSSSVEIQPVQSIVQHYKTQLEATNETIHEREATLKTLENFFSKLQKTKLSIQAEAVASFKDTRTVEEKQSKLDALEKQVSQLREEAEKLDVSLQAVGISLEDPKVGGETSCLKMVSGFFGMLQRVQRAVAEEPGNLEKIDDLTMQTMTQKISPPVANKHISLVYESNKLQDQSMEIFTASHINSVIQEIKGVRSSIEEEKEQLENRDFFSVPCSEVDGELSPAVFQEQPTVHHYKMQLIATNKTMKEREDTLKSLKEFLSTLESTKDHIEAQFVNSEMDKSTLLEKQKRLETLEKNIYSLGQEAEKLDVSLQTSEILLEDPEIGGPTSCQKMISGFFERLERAQEAVTEELRSKELKEKIATLSVQQKEFCRRIQDIQDRIDKTGLKDPTIPSVQKRLKIFLKLEKELNSYAKEKCSVADNFAQIPTAQLKGIEGLEECETVWEDVWQLLIHSKEQCEKVLDLLRRFKICRTILTSLIQKGESTLSQQSSYMGKENLQKMIAKVDAVKQELNENSENVEEINSICKNLQFHLSKMKSFGSPPFQSEANLMTDKWLDMFEKIVNYEENLKTASNLWNKIICLSKDIEQWSDSKIRMFEDVSLTKNDVPSLNIELQNQERNLEEINKKTNDIQNILQNSELPLELQVINTSLLNKIELIRLLAARIPENMNSASQLSAVVDAPETSSAGEDLTPKSSFLTNETPTVNVIKTEVSGSGEDARNVSPHLDDKTISMEAESGLVQNNLLECTVSTNEVQRPSEESKNLDDKLTSPLDVHWLKLTELKKIQESFNSDLQPGLQEKLAQLSNAKQLLEESQDHADRMKSTHPEVSLSSSGVDGDQWFEVQNAYKCFLGQLQDTMQILVSRVQRHQHYESLSAALNSKMTSFSEELLNFTGSSWGTTACEKKRHKLQELHAQFEGIDNNVKELLAIAESVKQETSLPGISTIEETLETYCGKIGDFNAQLEPLEQDLPQASEKRKIKKTKKVKPIPSEPSTSEPLVPALQEESVKGKKGSKGQKKKRVVSETIAGEKLKPEVQLLKEIITTENQEEIMDHKVELVTEPNTEENKNMENRSRKETVTLVTQTIKMDHKEQQVVSEPIAVESEDQLLKEIITPEYREETMGHKVEELHAQFEEIDNNANELLAIAESVEQETSLPGISTNEETLETYCGKIGDFNAQLEPLEQDLPQASEKRKIKKTKKVKPISSEPSVPSTSEPLVPALQEESVKGKKGSKGQKKKKVVSETIAGEKLKPEDQLLKEIITTENQEEIMDHKVEVVTEPNTKENINMENRSRKETVTLVTQTIAMDHKEQISSDQQSQLVNDFDRRPEEVQDLVEWLNYIKTRFQTLKDTPCGQHQLPEKIYKIQAMCAEITQKKIDLDVTGATSETVDEKPLERTTEEQEAIGQLEKLVYDFDCYRRQLESALSDLTACNEVFKKMSGLFSSIEERLCSELPLNEEQKSDILKGVQPLYEEVTSCVESFHKSFDQAVALNISCNTIDVEPMISKTFDRVTKKMTCLSTSGHSEKKEEDSKNGEDSVPEHYKTLEPSYSTDKAILQAPDIHLLGEVNTETSNEDLPPSSESLQIEDNLTKEFELHLVKCQQEMEVIFASIQELLQIDFKTLQQCSTQTSWKNLLHNLKSNGQDVRMLSEENPGVLTRTEVENKLGLWRKRPLELDGAEADRQAQDIEKIYEEVSKLESPTSCLREGTSSFQGGGLVMDGSNTKDKVSWSSLISELDTLKIQKQKERQAIKDYQNALRSAKSSLKRLSKERENLKMGQSEIHTDHLEKIQNFLNKLAKEKDTFHTLKAEQAKIGAYGISRAEKEKIEMDVKQIEEYWEQTELMVEKKRDNLVKEAEELKFLKQKVGDVRDMIQVQHDLLGQINDPAKGSARTLLFVTADLKATKHLFSSLRNAIDLQTKRSWGQSECRSLENSLEDLQSQLENIERRVNEVQMTASQTPDVILEQHTFLKPLYEALTWIKNINNRALFENTVALLPEDVEEQILDSRNLQKEIVDRKSAVLSDIEKSKSILSRTGVPIFEDFNSFFHQLQELYEGQIIQSAQRLKLLESGAEKRKMLFTEIEKLEELLQGLENDTSPVKRGVFSASELCEQLNCLKAKRLELGKIEGLVLTLLKNSQNYHHELNISEQLYLNDLLRSLKIKASTLRKLEEKKFSYLEKIKSIYDEFQERTRHLIQEQNTFQNSDPESYDRRIPIENQLQVVQNATPLPSNHWSQINRYKDLFKESGLDWDSSTVDNFQEHSKSIAASVEDQVSLPGTELIAYQKMLEKIQIMISIVQREATVIGRNFNLIHLHVLLQKVKKIAILIEEAVSILNEKMSPDQPVVHIEKQKMKTFGECMDRLHQSLTQLKNESQVKQSKENIQCRLKSVLSSLKKVDTELQEPIFIELDIPKIEAELLRLEAINEIVKLELHDLRSTLELESKDDLKDDVHELNDIENRIETNVSQHIKTYNKSREALQKLQDANSKAAEQFRKSSELHRCPVNLSTLERGAESSDFGVNADDLRLTAAEIEKQSEQLKSHCTPDTKENLEKILCEISSNMSHLLDLYEKKKSALTSCQEKYQTFIEMRMKMNDDLEGIGTSLRDLCSQRPMSYKAAWMQWEKSKELVSKIHSYEEELLKLKRLSRELGSKCSENDYALLDKMVATQWNKWLYWLGVAQDWELYCEDLKQEWKRISEEIEREMILLDHFQEEVPDRTGKEQSTAQLQDSLLELKRFDENLKMQQLQLSLLLCRIHNILCTSESSEEIEPNPIIKEIQSMKNKCKILHQKAVNNEQELNTELKNRDELREDISAVKKSLQKVSTLLQDSPKDDPTDRKEQLEEFQSLIESEKEKAKHLMEKLTTQYSEKVPAELSLLQEECRAFLEETENRVKNEVLQTSPLYIMTRKVEAITSGLQSIEGQLTKKSENIIKAKDLQQKIWDELDVCHSKLVALESEVQDLAEEDPSQAQEWMDKLMDPMNQYQQVSYLVERRTVNLNKASSKLEEYEDILKSTSSWLQNTDILLNQEMKDCSAKVLSKHLNSLEIALDDCEQRHSMLDTINSELGELALIFETENLAKQLEEISSQVRDLLQRLVNILPHLQHVTNEVNVIESEVKRMERKADTIKTILTSNDIVDMSPKEHHKNGEVILQNIKSMKKTIAEIEAYKPDLMLSESGIQSFCVFRRTKQLFKELEMLENATKEQNNLLEPIMSELMELEQQQEKLRYLSKTTPYETSDIKEKTEAVKERLTGLNQKKEVVLLSLRSSISEQIDRLQGENQEIESETITSPVTEDPTLLTNEAPNTQAWVDSYFLPSLAEESEEDSFGAEAEDKVAAVGEKIIFPEPNGENIGSPSAPVPDGLHQGDPGQTLADVKSDPEMILRDCQGRVTEVELWLEKVNLSLAASKPDPEMQQTVEQQLADCQITLDEIEKKICALLDSDKYKYKGKGAWLKEAESLSLKLKTLKIDLENVQAMLQIKSADEQLRNGLVVPSATNGHLQLKDQGVTGSVQTDRTTVLNVKPSEESVIRTENQDSKVDSELLKTPQLHSRESFLEHDVVGPPLNIPLSGIEDTSWSKWQYLQKDLSYRIKNVHEPGAPKDIKIHSLPRFPVCTAKIPAEEARNFVRQLEALTEEAPASRSMDQEESVQRSLFAWLCSTSQWLQNTEEMFEMGVLPKEEAEGRLDLCKKLLDELETLSTGMANSKDTLLVSHADARKAVLSHCYENIQNWLAEIRIIADSRTKAIQMELEKNSNYQNDTSQLYEDLLKKKTDLIQLLNNGGSQGPAKQLRDVAVYETELYWFENQVSLLKKHGENLYIPVDLNQDIHKLEDVLNDLWRILRNKQKEFTCASVNQSVLDALESVVVDLLGVGREKVSLCKDQRSISKDALDTTLQNYKDFFKIFYNQVLLLETYSVKFCELELSKERTDRVVRDAHLLAEEAETCCIHMMSVLKGWKEFDSQYEYLCAEMDTMKSSIPSISLVEETEEKVKGRLDQYQEIKERIDANEPRLCQIILEGKKLLNAVNCQELEARVATMEQNWSQLSKKVNHELHRLEALVRHLASYGKESAELSLWLESAHQKLQSWKMHSLDASQDLKTVRHNLADFLEFTNDVDWMSSLKTSVLNTGSQLLRVKEADTTYLKVTMGKYEEKWAELIAALPVVQEKLQQLLMEKLPSRDAIHELMAWLEEVECGKEHEIGINTPTSLSDVRNSLQECKDFRKQMNHKQWIVDFVNQSLLQLSVGDVESKRYERTEFAERLGAMNLRWHQMQGNVNREIQHLEQILETLAENERKMQTLSSWFDAQQQRLNKFQHPLSIPAAESVLNDCLDLQEQLVIKTDAIDDLKKSTVETAGGVHSAPGEGPIGIDTLLKLRDHVANQIANLNSLMPTLIQNWKTYDVNLEEVMSMGMKTVYVLQQDTLSAPSLHSLRSHVRRLQRIQEEVEQFGEWEKVKDSLESLIAVCGPSVQAIVEEKFTYSIVWWALLNQELTVCVESANALLQVWESYSESYRVHLSRLRELEGKCDLLFYGNISEDKTADSLKQRLLDLQDLRQSIQELKTNSEHVSELANSVIQKNPTAADIIISEKETASHRVAHLERNIYSKTTELTLTMNEVDLFKSNLEALDVSIKSSAGVMDQIRLSGKEKEGNSDIIKEQLLQLSELSADVERLNEESFSIPLDDHTLKMLQNLNRMWSKTEATALEDCRELRMIQLEKNTFVQNYETWMQSLEKMENSLNGGIAGTFGALKTQQHIYERLQAEIAINEHILPSFVTKALTLLEDGVVENRSEFILKLTDLKEKWHSVIRPVQQREREVTALLKQWWTFNRSKQRLWKYLAGVENALTSVKAESCHSLLHTKKLLYDFTDKQQQLNRWLPCYLTTVDIGKELQTVADVGTKNTLQTDLSQLQLQWEKVSKQLGDTISHLHGAAQQRESFQWKIQTQRKHLHELKVRADDPLPTLHEELQRAREPTKELEEALDEWNQSLKDLDNMKTELSQYIVAEDGLILKKQVEALHRQWEELCLRVSMRRQEIEDRLNAWNIFNEKNKELCDWLTQMESKALQTADVNVEEMIEKLQKDCMEEINLFSENRNHLKQIGDQLIIASNKARATEIDNKLNKINDRWQHLFDIIGSRVKRLKETLVVIQQLEKSMSNLRTWLARIESELSKPVIYSICDDQEIQRKLTEQQDLQKDIELHSTGVASVLNICERLLHDTDACANETECDSIQQTTRSLDKRWRNICTMSMERRLRIEETWRLWQKFLEDYSRFEEWLKEAETMAAAPDSSEVLYTKAKEEQKKFEAFQRQIHERLTHLELINKQYRRLARENRTDAASKLKEMVHDGNQRWDQLQKRVSAILRRLKHFTSQRDEFEGTRDSIIVWLTEIDLQLTNVEHFSESNTEEKMQRLTEFQQEITLNTNKVDELIVFGEQLIQKSEAIDAVIIEDQLEELHRYFQEVFGRVSRFHQRLTNRDQHLEEERETSENDTDAEDSREFQNTSWHSTMHEVDTSHPSMCHLLPPPLPHERSGRETPVSVDSIPLEWDPTVDVGGSSMHENEEDGTYYNALSDVEITENPEAYVILTTKTVQASSGKSDLDTASWHSTDKQKPSRKHEFEHGIMKGLLSATAETNTTFDLTSAAQLSTSTGAQESKIPSAPDQQQEDEGLQGFVSPGTPSGVIERWEILQAQSLSNELREKQNMQKWQQLTSDLQSITLWLDRTEFDLNNVRKLKPALTLEELEHKARRLKEILKAFDSYKALVISANISSKDFQQAEDSESREVLSRLHEVNTRWDKACNSRDEWQESLQSELVHCQEFHSTSDQLLLWLTEAEARRLMYRVADHATAPHVMLESQNQLTQLKDQLLERQIQVNTLKDMASCMLVKTSGDDYIEVDEKVQVIGNKLNQLMKDVSYDIKTLQDTLDNSALSDVVDSVGAVPADNQAHVGAVSKDTDRSRELASVRDVPKKPSFLYRVLRAAFPLQLLLLLLLLLACMIPFSEEDYSCTQANNFARSFYPMLRYMNGPPPT</sequence>
<keyword evidence="7" id="KW-1133">Transmembrane helix</keyword>
<gene>
    <name evidence="19" type="ORF">PECUL_23A031648</name>
</gene>
<dbReference type="InterPro" id="IPR057057">
    <property type="entry name" value="Spectrin_SYNE1"/>
</dbReference>
<dbReference type="FunFam" id="1.20.58.60:FF:000073">
    <property type="entry name" value="Nesprin-1 isoform 1"/>
    <property type="match status" value="1"/>
</dbReference>
<reference evidence="19" key="1">
    <citation type="submission" date="2022-03" db="EMBL/GenBank/DDBJ databases">
        <authorList>
            <person name="Alioto T."/>
            <person name="Alioto T."/>
            <person name="Gomez Garrido J."/>
        </authorList>
    </citation>
    <scope>NUCLEOTIDE SEQUENCE</scope>
</reference>
<feature type="domain" description="Calponin-homology (CH)" evidence="17">
    <location>
        <begin position="33"/>
        <end position="138"/>
    </location>
</feature>
<feature type="compositionally biased region" description="Basic residues" evidence="16">
    <location>
        <begin position="2142"/>
        <end position="2153"/>
    </location>
</feature>
<feature type="coiled-coil region" evidence="15">
    <location>
        <begin position="3908"/>
        <end position="3942"/>
    </location>
</feature>
<keyword evidence="6" id="KW-0677">Repeat</keyword>
<feature type="coiled-coil region" evidence="15">
    <location>
        <begin position="3060"/>
        <end position="3087"/>
    </location>
</feature>
<evidence type="ECO:0000256" key="6">
    <source>
        <dbReference type="ARBA" id="ARBA00022737"/>
    </source>
</evidence>
<dbReference type="Gene3D" id="1.10.418.10">
    <property type="entry name" value="Calponin-like domain"/>
    <property type="match status" value="2"/>
</dbReference>
<dbReference type="InterPro" id="IPR001589">
    <property type="entry name" value="Actinin_actin-bd_CS"/>
</dbReference>
<dbReference type="PANTHER" id="PTHR14514">
    <property type="entry name" value="PKA ANCHORING PROTEIN"/>
    <property type="match status" value="1"/>
</dbReference>
<feature type="compositionally biased region" description="Basic residues" evidence="16">
    <location>
        <begin position="2326"/>
        <end position="2335"/>
    </location>
</feature>
<dbReference type="SMART" id="SM01249">
    <property type="entry name" value="KASH"/>
    <property type="match status" value="1"/>
</dbReference>
<evidence type="ECO:0000259" key="17">
    <source>
        <dbReference type="PROSITE" id="PS50021"/>
    </source>
</evidence>
<feature type="topological domain" description="Perinuclear space" evidence="14">
    <location>
        <begin position="7123"/>
        <end position="7152"/>
    </location>
</feature>
<dbReference type="Pfam" id="PF00435">
    <property type="entry name" value="Spectrin"/>
    <property type="match status" value="2"/>
</dbReference>
<feature type="coiled-coil region" evidence="15">
    <location>
        <begin position="1930"/>
        <end position="1957"/>
    </location>
</feature>